<evidence type="ECO:0000256" key="4">
    <source>
        <dbReference type="ARBA" id="ARBA00022723"/>
    </source>
</evidence>
<dbReference type="InterPro" id="IPR050476">
    <property type="entry name" value="Insect_CytP450_Detox"/>
</dbReference>
<evidence type="ECO:0000256" key="9">
    <source>
        <dbReference type="RuleBase" id="RU000461"/>
    </source>
</evidence>
<dbReference type="PANTHER" id="PTHR24292:SF102">
    <property type="entry name" value="CYTOCHROME P450 FAMILY-RELATED"/>
    <property type="match status" value="1"/>
</dbReference>
<keyword evidence="6 8" id="KW-0408">Iron</keyword>
<dbReference type="PRINTS" id="PR00385">
    <property type="entry name" value="P450"/>
</dbReference>
<reference evidence="11 12" key="1">
    <citation type="journal article" date="2021" name="Elife">
        <title>Chloroplast acquisition without the gene transfer in kleptoplastic sea slugs, Plakobranchus ocellatus.</title>
        <authorList>
            <person name="Maeda T."/>
            <person name="Takahashi S."/>
            <person name="Yoshida T."/>
            <person name="Shimamura S."/>
            <person name="Takaki Y."/>
            <person name="Nagai Y."/>
            <person name="Toyoda A."/>
            <person name="Suzuki Y."/>
            <person name="Arimoto A."/>
            <person name="Ishii H."/>
            <person name="Satoh N."/>
            <person name="Nishiyama T."/>
            <person name="Hasebe M."/>
            <person name="Maruyama T."/>
            <person name="Minagawa J."/>
            <person name="Obokata J."/>
            <person name="Shigenobu S."/>
        </authorList>
    </citation>
    <scope>NUCLEOTIDE SEQUENCE [LARGE SCALE GENOMIC DNA]</scope>
</reference>
<dbReference type="GO" id="GO:0005506">
    <property type="term" value="F:iron ion binding"/>
    <property type="evidence" value="ECO:0007669"/>
    <property type="project" value="InterPro"/>
</dbReference>
<comment type="cofactor">
    <cofactor evidence="1 8">
        <name>heme</name>
        <dbReference type="ChEBI" id="CHEBI:30413"/>
    </cofactor>
</comment>
<dbReference type="SUPFAM" id="SSF48264">
    <property type="entry name" value="Cytochrome P450"/>
    <property type="match status" value="1"/>
</dbReference>
<dbReference type="Proteomes" id="UP000762676">
    <property type="component" value="Unassembled WGS sequence"/>
</dbReference>
<evidence type="ECO:0000313" key="12">
    <source>
        <dbReference type="Proteomes" id="UP000762676"/>
    </source>
</evidence>
<gene>
    <name evidence="11" type="ORF">ElyMa_004908300</name>
</gene>
<keyword evidence="12" id="KW-1185">Reference proteome</keyword>
<dbReference type="InterPro" id="IPR017972">
    <property type="entry name" value="Cyt_P450_CS"/>
</dbReference>
<evidence type="ECO:0000256" key="10">
    <source>
        <dbReference type="SAM" id="MobiDB-lite"/>
    </source>
</evidence>
<keyword evidence="7 9" id="KW-0503">Monooxygenase</keyword>
<evidence type="ECO:0000256" key="2">
    <source>
        <dbReference type="ARBA" id="ARBA00010617"/>
    </source>
</evidence>
<feature type="region of interest" description="Disordered" evidence="10">
    <location>
        <begin position="143"/>
        <end position="163"/>
    </location>
</feature>
<sequence length="377" mass="43023">MEDHARAGKLVNLYHTNGQFTSAITARTTFGIDTESNIGADTDDKFTLCAKNIVKSFSKRNSWNIYIIYLLQKFPRLHLFLAEKLKINYVDECIMDNVSYLDALLLQGIAEREKLQHGGQGKKYQDFLQSLVAAKFARDAKITKKKSEDTNGSEPHTDKARPERLLTHEEVMAQLLTILFAGFDMTTSALQFCLYHLAVHPEIQNKVYKEIQELVHSEEPTHEEITKLVYMDQVINESMRLLPAVGIIGRTARETRSYGDITIPAGSSVYMSINRIHKDPKNFPDPEKFDPNRFSDEEKAKRDPLAFAPFGWGPRSCIGSRLVAQELKIALVYILRKVSFEVNEKTVPKKGEELEIFFSTQLTRVARPIQLQPTLRK</sequence>
<dbReference type="PANTHER" id="PTHR24292">
    <property type="entry name" value="CYTOCHROME P450"/>
    <property type="match status" value="1"/>
</dbReference>
<dbReference type="GO" id="GO:0016705">
    <property type="term" value="F:oxidoreductase activity, acting on paired donors, with incorporation or reduction of molecular oxygen"/>
    <property type="evidence" value="ECO:0007669"/>
    <property type="project" value="InterPro"/>
</dbReference>
<accession>A0AAV4IVA0</accession>
<name>A0AAV4IVA0_9GAST</name>
<evidence type="ECO:0000256" key="7">
    <source>
        <dbReference type="ARBA" id="ARBA00023033"/>
    </source>
</evidence>
<dbReference type="InterPro" id="IPR001128">
    <property type="entry name" value="Cyt_P450"/>
</dbReference>
<dbReference type="Pfam" id="PF00067">
    <property type="entry name" value="p450"/>
    <property type="match status" value="1"/>
</dbReference>
<proteinExistence type="inferred from homology"/>
<organism evidence="11 12">
    <name type="scientific">Elysia marginata</name>
    <dbReference type="NCBI Taxonomy" id="1093978"/>
    <lineage>
        <taxon>Eukaryota</taxon>
        <taxon>Metazoa</taxon>
        <taxon>Spiralia</taxon>
        <taxon>Lophotrochozoa</taxon>
        <taxon>Mollusca</taxon>
        <taxon>Gastropoda</taxon>
        <taxon>Heterobranchia</taxon>
        <taxon>Euthyneura</taxon>
        <taxon>Panpulmonata</taxon>
        <taxon>Sacoglossa</taxon>
        <taxon>Placobranchoidea</taxon>
        <taxon>Plakobranchidae</taxon>
        <taxon>Elysia</taxon>
    </lineage>
</organism>
<dbReference type="GO" id="GO:0004497">
    <property type="term" value="F:monooxygenase activity"/>
    <property type="evidence" value="ECO:0007669"/>
    <property type="project" value="UniProtKB-KW"/>
</dbReference>
<comment type="similarity">
    <text evidence="2 9">Belongs to the cytochrome P450 family.</text>
</comment>
<protein>
    <submittedName>
        <fullName evidence="11">Cytochrome P450 3A41-like</fullName>
    </submittedName>
</protein>
<dbReference type="PRINTS" id="PR00463">
    <property type="entry name" value="EP450I"/>
</dbReference>
<feature type="binding site" description="axial binding residue" evidence="8">
    <location>
        <position position="317"/>
    </location>
    <ligand>
        <name>heme</name>
        <dbReference type="ChEBI" id="CHEBI:30413"/>
    </ligand>
    <ligandPart>
        <name>Fe</name>
        <dbReference type="ChEBI" id="CHEBI:18248"/>
    </ligandPart>
</feature>
<dbReference type="GO" id="GO:0020037">
    <property type="term" value="F:heme binding"/>
    <property type="evidence" value="ECO:0007669"/>
    <property type="project" value="InterPro"/>
</dbReference>
<evidence type="ECO:0000313" key="11">
    <source>
        <dbReference type="EMBL" id="GFS14489.1"/>
    </source>
</evidence>
<dbReference type="PROSITE" id="PS00086">
    <property type="entry name" value="CYTOCHROME_P450"/>
    <property type="match status" value="1"/>
</dbReference>
<comment type="caution">
    <text evidence="11">The sequence shown here is derived from an EMBL/GenBank/DDBJ whole genome shotgun (WGS) entry which is preliminary data.</text>
</comment>
<evidence type="ECO:0000256" key="8">
    <source>
        <dbReference type="PIRSR" id="PIRSR602401-1"/>
    </source>
</evidence>
<dbReference type="InterPro" id="IPR036396">
    <property type="entry name" value="Cyt_P450_sf"/>
</dbReference>
<keyword evidence="3 8" id="KW-0349">Heme</keyword>
<dbReference type="EMBL" id="BMAT01009836">
    <property type="protein sequence ID" value="GFS14489.1"/>
    <property type="molecule type" value="Genomic_DNA"/>
</dbReference>
<evidence type="ECO:0000256" key="6">
    <source>
        <dbReference type="ARBA" id="ARBA00023004"/>
    </source>
</evidence>
<evidence type="ECO:0000256" key="5">
    <source>
        <dbReference type="ARBA" id="ARBA00023002"/>
    </source>
</evidence>
<keyword evidence="5 9" id="KW-0560">Oxidoreductase</keyword>
<dbReference type="InterPro" id="IPR002401">
    <property type="entry name" value="Cyt_P450_E_grp-I"/>
</dbReference>
<keyword evidence="4 8" id="KW-0479">Metal-binding</keyword>
<dbReference type="Gene3D" id="1.10.630.10">
    <property type="entry name" value="Cytochrome P450"/>
    <property type="match status" value="1"/>
</dbReference>
<evidence type="ECO:0000256" key="1">
    <source>
        <dbReference type="ARBA" id="ARBA00001971"/>
    </source>
</evidence>
<dbReference type="AlphaFoldDB" id="A0AAV4IVA0"/>
<evidence type="ECO:0000256" key="3">
    <source>
        <dbReference type="ARBA" id="ARBA00022617"/>
    </source>
</evidence>